<gene>
    <name evidence="1" type="ORF">AMATHDRAFT_7633</name>
</gene>
<dbReference type="EMBL" id="KZ302177">
    <property type="protein sequence ID" value="PFH46592.1"/>
    <property type="molecule type" value="Genomic_DNA"/>
</dbReference>
<evidence type="ECO:0000313" key="1">
    <source>
        <dbReference type="EMBL" id="PFH46592.1"/>
    </source>
</evidence>
<reference evidence="1 2" key="1">
    <citation type="submission" date="2014-02" db="EMBL/GenBank/DDBJ databases">
        <title>Transposable element dynamics among asymbiotic and ectomycorrhizal Amanita fungi.</title>
        <authorList>
            <consortium name="DOE Joint Genome Institute"/>
            <person name="Hess J."/>
            <person name="Skrede I."/>
            <person name="Wolfe B."/>
            <person name="LaButti K."/>
            <person name="Ohm R.A."/>
            <person name="Grigoriev I.V."/>
            <person name="Pringle A."/>
        </authorList>
    </citation>
    <scope>NUCLEOTIDE SEQUENCE [LARGE SCALE GENOMIC DNA]</scope>
    <source>
        <strain evidence="1 2">SKay4041</strain>
    </source>
</reference>
<keyword evidence="2" id="KW-1185">Reference proteome</keyword>
<dbReference type="AlphaFoldDB" id="A0A2A9NFU5"/>
<sequence>MANELVEVKADNKAMANELVEVKADYENQLSLFMAEIRGQKAMEQQHKMTR</sequence>
<proteinExistence type="predicted"/>
<name>A0A2A9NFU5_9AGAR</name>
<protein>
    <submittedName>
        <fullName evidence="1">Uncharacterized protein</fullName>
    </submittedName>
</protein>
<dbReference type="Proteomes" id="UP000242287">
    <property type="component" value="Unassembled WGS sequence"/>
</dbReference>
<accession>A0A2A9NFU5</accession>
<evidence type="ECO:0000313" key="2">
    <source>
        <dbReference type="Proteomes" id="UP000242287"/>
    </source>
</evidence>
<organism evidence="1 2">
    <name type="scientific">Amanita thiersii Skay4041</name>
    <dbReference type="NCBI Taxonomy" id="703135"/>
    <lineage>
        <taxon>Eukaryota</taxon>
        <taxon>Fungi</taxon>
        <taxon>Dikarya</taxon>
        <taxon>Basidiomycota</taxon>
        <taxon>Agaricomycotina</taxon>
        <taxon>Agaricomycetes</taxon>
        <taxon>Agaricomycetidae</taxon>
        <taxon>Agaricales</taxon>
        <taxon>Pluteineae</taxon>
        <taxon>Amanitaceae</taxon>
        <taxon>Amanita</taxon>
    </lineage>
</organism>